<dbReference type="GO" id="GO:0030170">
    <property type="term" value="F:pyridoxal phosphate binding"/>
    <property type="evidence" value="ECO:0007669"/>
    <property type="project" value="UniProtKB-UniRule"/>
</dbReference>
<dbReference type="InterPro" id="IPR000183">
    <property type="entry name" value="Orn/DAP/Arg_de-COase"/>
</dbReference>
<dbReference type="Gene3D" id="3.20.20.10">
    <property type="entry name" value="Alanine racemase"/>
    <property type="match status" value="1"/>
</dbReference>
<evidence type="ECO:0000256" key="5">
    <source>
        <dbReference type="HAMAP-Rule" id="MF_02120"/>
    </source>
</evidence>
<feature type="binding site" evidence="5">
    <location>
        <position position="369"/>
    </location>
    <ligand>
        <name>substrate</name>
    </ligand>
</feature>
<feature type="modified residue" description="N6-(pyridoxal phosphate)lysine" evidence="5 7">
    <location>
        <position position="62"/>
    </location>
</feature>
<keyword evidence="3 5" id="KW-0663">Pyridoxal phosphate</keyword>
<keyword evidence="2 5" id="KW-0210">Decarboxylase</keyword>
<comment type="subunit">
    <text evidence="5">Homodimer.</text>
</comment>
<dbReference type="InterPro" id="IPR022644">
    <property type="entry name" value="De-COase2_N"/>
</dbReference>
<dbReference type="Pfam" id="PF00278">
    <property type="entry name" value="Orn_DAP_Arg_deC"/>
    <property type="match status" value="1"/>
</dbReference>
<evidence type="ECO:0000313" key="12">
    <source>
        <dbReference type="Proteomes" id="UP000011815"/>
    </source>
</evidence>
<protein>
    <recommendedName>
        <fullName evidence="5 6">Diaminopimelate decarboxylase</fullName>
        <shortName evidence="5">DAP decarboxylase</shortName>
        <shortName evidence="5">DAPDC</shortName>
        <ecNumber evidence="5 6">4.1.1.20</ecNumber>
    </recommendedName>
</protein>
<dbReference type="NCBIfam" id="TIGR01048">
    <property type="entry name" value="lysA"/>
    <property type="match status" value="1"/>
</dbReference>
<dbReference type="PANTHER" id="PTHR43727:SF2">
    <property type="entry name" value="GROUP IV DECARBOXYLASE"/>
    <property type="match status" value="1"/>
</dbReference>
<evidence type="ECO:0000313" key="11">
    <source>
        <dbReference type="EMBL" id="BAM99605.1"/>
    </source>
</evidence>
<dbReference type="InterPro" id="IPR002986">
    <property type="entry name" value="DAP_deCOOHase_LysA"/>
</dbReference>
<feature type="binding site" evidence="5">
    <location>
        <position position="342"/>
    </location>
    <ligand>
        <name>substrate</name>
    </ligand>
</feature>
<dbReference type="InterPro" id="IPR022653">
    <property type="entry name" value="De-COase2_pyr-phos_BS"/>
</dbReference>
<feature type="binding site" evidence="5">
    <location>
        <position position="311"/>
    </location>
    <ligand>
        <name>substrate</name>
    </ligand>
</feature>
<dbReference type="CDD" id="cd06828">
    <property type="entry name" value="PLPDE_III_DapDC"/>
    <property type="match status" value="1"/>
</dbReference>
<keyword evidence="5 8" id="KW-0457">Lysine biosynthesis</keyword>
<evidence type="ECO:0000259" key="10">
    <source>
        <dbReference type="Pfam" id="PF02784"/>
    </source>
</evidence>
<comment type="catalytic activity">
    <reaction evidence="5 8">
        <text>meso-2,6-diaminopimelate + H(+) = L-lysine + CO2</text>
        <dbReference type="Rhea" id="RHEA:15101"/>
        <dbReference type="ChEBI" id="CHEBI:15378"/>
        <dbReference type="ChEBI" id="CHEBI:16526"/>
        <dbReference type="ChEBI" id="CHEBI:32551"/>
        <dbReference type="ChEBI" id="CHEBI:57791"/>
        <dbReference type="EC" id="4.1.1.20"/>
    </reaction>
</comment>
<evidence type="ECO:0000256" key="4">
    <source>
        <dbReference type="ARBA" id="ARBA00023239"/>
    </source>
</evidence>
<comment type="pathway">
    <text evidence="5 8">Amino-acid biosynthesis; L-lysine biosynthesis via DAP pathway; L-lysine from DL-2,6-diaminopimelate: step 1/1.</text>
</comment>
<feature type="domain" description="Orn/DAP/Arg decarboxylase 2 N-terminal" evidence="10">
    <location>
        <begin position="37"/>
        <end position="279"/>
    </location>
</feature>
<evidence type="ECO:0000256" key="6">
    <source>
        <dbReference type="NCBIfam" id="TIGR01048"/>
    </source>
</evidence>
<dbReference type="STRING" id="1229512.BPAA_313"/>
<dbReference type="FunFam" id="3.20.20.10:FF:000003">
    <property type="entry name" value="Diaminopimelate decarboxylase"/>
    <property type="match status" value="1"/>
</dbReference>
<dbReference type="SUPFAM" id="SSF51419">
    <property type="entry name" value="PLP-binding barrel"/>
    <property type="match status" value="1"/>
</dbReference>
<evidence type="ECO:0000256" key="1">
    <source>
        <dbReference type="ARBA" id="ARBA00001933"/>
    </source>
</evidence>
<dbReference type="PRINTS" id="PR01181">
    <property type="entry name" value="DAPDCRBXLASE"/>
</dbReference>
<feature type="binding site" evidence="5">
    <location>
        <position position="231"/>
    </location>
    <ligand>
        <name>pyridoxal 5'-phosphate</name>
        <dbReference type="ChEBI" id="CHEBI:597326"/>
    </ligand>
</feature>
<dbReference type="HOGENOM" id="CLU_026444_0_2_10"/>
<dbReference type="SUPFAM" id="SSF50621">
    <property type="entry name" value="Alanine racemase C-terminal domain-like"/>
    <property type="match status" value="1"/>
</dbReference>
<dbReference type="RefSeq" id="WP_015429924.1">
    <property type="nucleotide sequence ID" value="NC_020510.1"/>
</dbReference>
<dbReference type="HAMAP" id="MF_02120">
    <property type="entry name" value="LysA"/>
    <property type="match status" value="1"/>
</dbReference>
<dbReference type="AlphaFoldDB" id="M4ZTP4"/>
<keyword evidence="5" id="KW-0028">Amino-acid biosynthesis</keyword>
<dbReference type="UniPathway" id="UPA00034">
    <property type="reaction ID" value="UER00027"/>
</dbReference>
<name>M4ZTP4_9FLAO</name>
<comment type="similarity">
    <text evidence="5">Belongs to the Orn/Lys/Arg decarboxylase class-II family. LysA subfamily.</text>
</comment>
<dbReference type="KEGG" id="blp:BPAA_313"/>
<gene>
    <name evidence="5 11" type="primary">lysA</name>
    <name evidence="11" type="ORF">BPAA_313</name>
</gene>
<dbReference type="PATRIC" id="fig|1229512.3.peg.309"/>
<dbReference type="Pfam" id="PF02784">
    <property type="entry name" value="Orn_Arg_deC_N"/>
    <property type="match status" value="1"/>
</dbReference>
<dbReference type="InterPro" id="IPR022643">
    <property type="entry name" value="De-COase2_C"/>
</dbReference>
<organism evidence="11 12">
    <name type="scientific">Blattabacterium cuenoti BPAA</name>
    <dbReference type="NCBI Taxonomy" id="1229512"/>
    <lineage>
        <taxon>Bacteria</taxon>
        <taxon>Pseudomonadati</taxon>
        <taxon>Bacteroidota</taxon>
        <taxon>Flavobacteriia</taxon>
        <taxon>Flavobacteriales</taxon>
        <taxon>Blattabacteriaceae</taxon>
        <taxon>Blattabacterium</taxon>
    </lineage>
</organism>
<evidence type="ECO:0000256" key="7">
    <source>
        <dbReference type="PIRSR" id="PIRSR600183-50"/>
    </source>
</evidence>
<reference evidence="11 12" key="1">
    <citation type="journal article" date="2013" name="Biol. Lett.">
        <title>Maintenance of essential amino acid synthesis pathways in the Blattabacterium cuenoti symbiont of a wood-feeding cockroach.</title>
        <authorList>
            <person name="Tokuda G."/>
            <person name="Elbourne L.D.H."/>
            <person name="Kinjo Y."/>
            <person name="Saitoh S."/>
            <person name="Sabree Z."/>
            <person name="Hojo M."/>
            <person name="Yamada A."/>
            <person name="Hayashi Y."/>
            <person name="Shigenobu S."/>
            <person name="Bandi C."/>
            <person name="Paulsen I.T."/>
            <person name="Watanabe H."/>
            <person name="Lo N."/>
        </authorList>
    </citation>
    <scope>NUCLEOTIDE SEQUENCE [LARGE SCALE GENOMIC DNA]</scope>
    <source>
        <strain evidence="11 12">BPAA</strain>
    </source>
</reference>
<dbReference type="GO" id="GO:0008836">
    <property type="term" value="F:diaminopimelate decarboxylase activity"/>
    <property type="evidence" value="ECO:0007669"/>
    <property type="project" value="UniProtKB-UniRule"/>
</dbReference>
<dbReference type="Proteomes" id="UP000011815">
    <property type="component" value="Chromosome"/>
</dbReference>
<keyword evidence="4 5" id="KW-0456">Lyase</keyword>
<feature type="active site" description="Proton donor" evidence="7">
    <location>
        <position position="341"/>
    </location>
</feature>
<feature type="binding site" evidence="5">
    <location>
        <position position="315"/>
    </location>
    <ligand>
        <name>substrate</name>
    </ligand>
</feature>
<dbReference type="PANTHER" id="PTHR43727">
    <property type="entry name" value="DIAMINOPIMELATE DECARBOXYLASE"/>
    <property type="match status" value="1"/>
</dbReference>
<comment type="caution">
    <text evidence="5">Lacks conserved residue(s) required for the propagation of feature annotation.</text>
</comment>
<sequence>MMHELENKSDPVQVHRESLIRLAKKYGTPLYVYDSYKIKKQYIKMKKAFSGIKNLIINYACKANTNLNILKLLQKLGSGLDTVSIQEVELGLKAGFHPKRIIFTPNCVSIQEIKEAVGFGVRINLDNLSILEQFGEYYPDYAIGIRINPHIMAGGNSKISVGHIDSKFGISYYQIPHMKRILKNTGLKIEGFHMHTGSDISDIKAFLSGAKVLFQTAIDFPNLDYIDFGSGFKVPYKKDDIQTDLNSLSFYLTKEFEIFCKNYGSQITLIFEPGKFIVSESGYFLVSVNVIKHTTSTVFAGVNSGFNHFLRPMFYDAYHCIENLSNPNGRFRFYTVVGYICESDTFGFNRKVKEIREGDILCIKNAGAYCFSMSSNYNSRYRPSEVMIFKEKDFLIRKRETMQDLLRNIVDIQQHII</sequence>
<dbReference type="InterPro" id="IPR029066">
    <property type="entry name" value="PLP-binding_barrel"/>
</dbReference>
<evidence type="ECO:0000256" key="8">
    <source>
        <dbReference type="RuleBase" id="RU003738"/>
    </source>
</evidence>
<dbReference type="InterPro" id="IPR009006">
    <property type="entry name" value="Ala_racemase/Decarboxylase_C"/>
</dbReference>
<comment type="cofactor">
    <cofactor evidence="1 5 7 8">
        <name>pyridoxal 5'-phosphate</name>
        <dbReference type="ChEBI" id="CHEBI:597326"/>
    </cofactor>
</comment>
<dbReference type="PRINTS" id="PR01179">
    <property type="entry name" value="ODADCRBXLASE"/>
</dbReference>
<dbReference type="GO" id="GO:0009089">
    <property type="term" value="P:lysine biosynthetic process via diaminopimelate"/>
    <property type="evidence" value="ECO:0007669"/>
    <property type="project" value="UniProtKB-UniRule"/>
</dbReference>
<evidence type="ECO:0000256" key="2">
    <source>
        <dbReference type="ARBA" id="ARBA00022793"/>
    </source>
</evidence>
<feature type="domain" description="Orn/DAP/Arg decarboxylase 2 C-terminal" evidence="9">
    <location>
        <begin position="31"/>
        <end position="367"/>
    </location>
</feature>
<proteinExistence type="inferred from homology"/>
<dbReference type="PROSITE" id="PS00878">
    <property type="entry name" value="ODR_DC_2_1"/>
    <property type="match status" value="1"/>
</dbReference>
<dbReference type="eggNOG" id="COG0019">
    <property type="taxonomic scope" value="Bacteria"/>
</dbReference>
<comment type="function">
    <text evidence="5">Specifically catalyzes the decarboxylation of meso-diaminopimelate (meso-DAP) to L-lysine.</text>
</comment>
<evidence type="ECO:0000256" key="3">
    <source>
        <dbReference type="ARBA" id="ARBA00022898"/>
    </source>
</evidence>
<evidence type="ECO:0000259" key="9">
    <source>
        <dbReference type="Pfam" id="PF00278"/>
    </source>
</evidence>
<feature type="binding site" evidence="5">
    <location>
        <position position="369"/>
    </location>
    <ligand>
        <name>pyridoxal 5'-phosphate</name>
        <dbReference type="ChEBI" id="CHEBI:597326"/>
    </ligand>
</feature>
<dbReference type="Gene3D" id="2.40.37.10">
    <property type="entry name" value="Lyase, Ornithine Decarboxylase, Chain A, domain 1"/>
    <property type="match status" value="1"/>
</dbReference>
<dbReference type="EMBL" id="AP012548">
    <property type="protein sequence ID" value="BAM99605.1"/>
    <property type="molecule type" value="Genomic_DNA"/>
</dbReference>
<dbReference type="EC" id="4.1.1.20" evidence="5 6"/>
<accession>M4ZTP4</accession>